<dbReference type="Gene3D" id="3.40.630.10">
    <property type="entry name" value="Zn peptidases"/>
    <property type="match status" value="1"/>
</dbReference>
<dbReference type="PANTHER" id="PTHR30575:SF0">
    <property type="entry name" value="XAA-ARG DIPEPTIDASE"/>
    <property type="match status" value="1"/>
</dbReference>
<dbReference type="GO" id="GO:0005737">
    <property type="term" value="C:cytoplasm"/>
    <property type="evidence" value="ECO:0007669"/>
    <property type="project" value="TreeGrafter"/>
</dbReference>
<accession>A0A412Z3C1</accession>
<dbReference type="PANTHER" id="PTHR30575">
    <property type="entry name" value="PEPTIDASE M20"/>
    <property type="match status" value="1"/>
</dbReference>
<dbReference type="NCBIfam" id="TIGR01891">
    <property type="entry name" value="amidohydrolases"/>
    <property type="match status" value="1"/>
</dbReference>
<dbReference type="InterPro" id="IPR002933">
    <property type="entry name" value="Peptidase_M20"/>
</dbReference>
<dbReference type="GO" id="GO:0016805">
    <property type="term" value="F:dipeptidase activity"/>
    <property type="evidence" value="ECO:0007669"/>
    <property type="project" value="InterPro"/>
</dbReference>
<dbReference type="GO" id="GO:0071713">
    <property type="term" value="F:para-aminobenzoyl-glutamate hydrolase activity"/>
    <property type="evidence" value="ECO:0007669"/>
    <property type="project" value="TreeGrafter"/>
</dbReference>
<dbReference type="Pfam" id="PF01546">
    <property type="entry name" value="Peptidase_M20"/>
    <property type="match status" value="1"/>
</dbReference>
<dbReference type="AlphaFoldDB" id="A0A412Z3C1"/>
<dbReference type="InterPro" id="IPR011650">
    <property type="entry name" value="Peptidase_M20_dimer"/>
</dbReference>
<dbReference type="InterPro" id="IPR036264">
    <property type="entry name" value="Bact_exopeptidase_dim_dom"/>
</dbReference>
<dbReference type="InterPro" id="IPR017439">
    <property type="entry name" value="Amidohydrolase"/>
</dbReference>
<proteinExistence type="inferred from homology"/>
<dbReference type="EMBL" id="QRZM01000007">
    <property type="protein sequence ID" value="RGV74477.1"/>
    <property type="molecule type" value="Genomic_DNA"/>
</dbReference>
<dbReference type="RefSeq" id="WP_118019043.1">
    <property type="nucleotide sequence ID" value="NZ_CAUFHZ010000062.1"/>
</dbReference>
<dbReference type="InterPro" id="IPR017144">
    <property type="entry name" value="Xaa-Arg_dipeptidase"/>
</dbReference>
<dbReference type="Gene3D" id="3.30.70.360">
    <property type="match status" value="1"/>
</dbReference>
<dbReference type="InterPro" id="IPR052030">
    <property type="entry name" value="Peptidase_M20/M20A_hydrolases"/>
</dbReference>
<dbReference type="GO" id="GO:0046657">
    <property type="term" value="P:folic acid catabolic process"/>
    <property type="evidence" value="ECO:0007669"/>
    <property type="project" value="TreeGrafter"/>
</dbReference>
<gene>
    <name evidence="3" type="ORF">DWW02_17610</name>
</gene>
<evidence type="ECO:0000259" key="2">
    <source>
        <dbReference type="Pfam" id="PF07687"/>
    </source>
</evidence>
<protein>
    <recommendedName>
        <fullName evidence="1">Peptidase M20 domain-containing protein 2</fullName>
    </recommendedName>
</protein>
<evidence type="ECO:0000313" key="4">
    <source>
        <dbReference type="Proteomes" id="UP000284543"/>
    </source>
</evidence>
<comment type="similarity">
    <text evidence="1">Belongs to the peptidase M20A family.</text>
</comment>
<dbReference type="Proteomes" id="UP000284543">
    <property type="component" value="Unassembled WGS sequence"/>
</dbReference>
<reference evidence="3 4" key="1">
    <citation type="submission" date="2018-08" db="EMBL/GenBank/DDBJ databases">
        <title>A genome reference for cultivated species of the human gut microbiota.</title>
        <authorList>
            <person name="Zou Y."/>
            <person name="Xue W."/>
            <person name="Luo G."/>
        </authorList>
    </citation>
    <scope>NUCLEOTIDE SEQUENCE [LARGE SCALE GENOMIC DNA]</scope>
    <source>
        <strain evidence="3 4">AF14-18</strain>
    </source>
</reference>
<sequence length="394" mass="43031">MREELKRQVGTCIDRCSGELTELADTIWNNPEYNFKEYKACRSITGLLEKHGFEVERGTGGIETAFHAFCDSGKPGPHIAFLAEYDAVPGMGHACGHNLMAAMSAGAGIAVKSVLPQLKGSISVFGTPAEEGGGGKVIMLENGAFNGVDAAMIIHSANETVVNDISYSRTDIIVDFFGKGAHAATWPEEGVSALDPLLLLFQHISQMRLRWNGQGTILGIISEGGEDPIHIPEHCQGKFTVRSFSMKTKKKLLGDFLEACEAAARMTGTTWQWKEDGYTYEDIRNNPVIEDVLAEQFTRLGETVMPRRKELGIGCTDVGNLTHAFPALQSYVQVVPLLRGHTKEFEDACKSPDGHRAALTGAKALAMTAVELLSDDSLMEQVDRAFQDMKKQYE</sequence>
<dbReference type="SUPFAM" id="SSF53187">
    <property type="entry name" value="Zn-dependent exopeptidases"/>
    <property type="match status" value="1"/>
</dbReference>
<organism evidence="3 4">
    <name type="scientific">Enterocloster bolteae</name>
    <dbReference type="NCBI Taxonomy" id="208479"/>
    <lineage>
        <taxon>Bacteria</taxon>
        <taxon>Bacillati</taxon>
        <taxon>Bacillota</taxon>
        <taxon>Clostridia</taxon>
        <taxon>Lachnospirales</taxon>
        <taxon>Lachnospiraceae</taxon>
        <taxon>Enterocloster</taxon>
    </lineage>
</organism>
<feature type="domain" description="Peptidase M20 dimerisation" evidence="2">
    <location>
        <begin position="174"/>
        <end position="264"/>
    </location>
</feature>
<evidence type="ECO:0000256" key="1">
    <source>
        <dbReference type="PIRNR" id="PIRNR037226"/>
    </source>
</evidence>
<dbReference type="Pfam" id="PF07687">
    <property type="entry name" value="M20_dimer"/>
    <property type="match status" value="1"/>
</dbReference>
<evidence type="ECO:0000313" key="3">
    <source>
        <dbReference type="EMBL" id="RGV74477.1"/>
    </source>
</evidence>
<dbReference type="PIRSF" id="PIRSF037226">
    <property type="entry name" value="Amidohydrolase_ACY1L2_prd"/>
    <property type="match status" value="1"/>
</dbReference>
<dbReference type="SUPFAM" id="SSF55031">
    <property type="entry name" value="Bacterial exopeptidase dimerisation domain"/>
    <property type="match status" value="1"/>
</dbReference>
<name>A0A412Z3C1_9FIRM</name>
<comment type="caution">
    <text evidence="3">The sequence shown here is derived from an EMBL/GenBank/DDBJ whole genome shotgun (WGS) entry which is preliminary data.</text>
</comment>